<dbReference type="InterPro" id="IPR016187">
    <property type="entry name" value="CTDL_fold"/>
</dbReference>
<dbReference type="PANTHER" id="PTHR45784">
    <property type="entry name" value="C-TYPE LECTIN DOMAIN FAMILY 20 MEMBER A-RELATED"/>
    <property type="match status" value="1"/>
</dbReference>
<reference evidence="2" key="1">
    <citation type="submission" date="2023-08" db="EMBL/GenBank/DDBJ databases">
        <title>Pelteobagrus vachellii genome.</title>
        <authorList>
            <person name="Liu H."/>
        </authorList>
    </citation>
    <scope>NUCLEOTIDE SEQUENCE</scope>
    <source>
        <strain evidence="2">PRFRI_2022a</strain>
        <tissue evidence="2">Muscle</tissue>
    </source>
</reference>
<gene>
    <name evidence="2" type="ORF">Q7C36_002803</name>
</gene>
<accession>A0AA88T6S2</accession>
<dbReference type="AlphaFoldDB" id="A0AA88T6S2"/>
<dbReference type="Gene3D" id="3.10.100.10">
    <property type="entry name" value="Mannose-Binding Protein A, subunit A"/>
    <property type="match status" value="1"/>
</dbReference>
<dbReference type="PROSITE" id="PS50041">
    <property type="entry name" value="C_TYPE_LECTIN_2"/>
    <property type="match status" value="1"/>
</dbReference>
<evidence type="ECO:0000259" key="1">
    <source>
        <dbReference type="PROSITE" id="PS50041"/>
    </source>
</evidence>
<feature type="domain" description="C-type lectin" evidence="1">
    <location>
        <begin position="1"/>
        <end position="95"/>
    </location>
</feature>
<organism evidence="2 3">
    <name type="scientific">Tachysurus vachellii</name>
    <name type="common">Darkbarbel catfish</name>
    <name type="synonym">Pelteobagrus vachellii</name>
    <dbReference type="NCBI Taxonomy" id="175792"/>
    <lineage>
        <taxon>Eukaryota</taxon>
        <taxon>Metazoa</taxon>
        <taxon>Chordata</taxon>
        <taxon>Craniata</taxon>
        <taxon>Vertebrata</taxon>
        <taxon>Euteleostomi</taxon>
        <taxon>Actinopterygii</taxon>
        <taxon>Neopterygii</taxon>
        <taxon>Teleostei</taxon>
        <taxon>Ostariophysi</taxon>
        <taxon>Siluriformes</taxon>
        <taxon>Bagridae</taxon>
        <taxon>Tachysurus</taxon>
    </lineage>
</organism>
<dbReference type="Pfam" id="PF00059">
    <property type="entry name" value="Lectin_C"/>
    <property type="match status" value="1"/>
</dbReference>
<dbReference type="SUPFAM" id="SSF56436">
    <property type="entry name" value="C-type lectin-like"/>
    <property type="match status" value="1"/>
</dbReference>
<name>A0AA88T6S2_TACVA</name>
<dbReference type="SMART" id="SM00034">
    <property type="entry name" value="CLECT"/>
    <property type="match status" value="1"/>
</dbReference>
<dbReference type="Proteomes" id="UP001187315">
    <property type="component" value="Unassembled WGS sequence"/>
</dbReference>
<sequence>MTWLQAQSYCRQYYTDLASTRDETEYSIVRSLSLSETWFGLFRDSWKWIGKTNFSTIGWMPNKPDNTLFHENCGYINNNMAGDALCSDVMPFVCYSEIVRKYQIVRLKVKTNQDMKDPAVKAAILEQIKQKLKDHGMAGNSTVKWREQPDGLVFHKESRR</sequence>
<evidence type="ECO:0000313" key="2">
    <source>
        <dbReference type="EMBL" id="KAK2866747.1"/>
    </source>
</evidence>
<comment type="caution">
    <text evidence="2">The sequence shown here is derived from an EMBL/GenBank/DDBJ whole genome shotgun (WGS) entry which is preliminary data.</text>
</comment>
<proteinExistence type="predicted"/>
<evidence type="ECO:0000313" key="3">
    <source>
        <dbReference type="Proteomes" id="UP001187315"/>
    </source>
</evidence>
<dbReference type="InterPro" id="IPR016186">
    <property type="entry name" value="C-type_lectin-like/link_sf"/>
</dbReference>
<dbReference type="EMBL" id="JAVHJS010000002">
    <property type="protein sequence ID" value="KAK2866747.1"/>
    <property type="molecule type" value="Genomic_DNA"/>
</dbReference>
<dbReference type="InterPro" id="IPR001304">
    <property type="entry name" value="C-type_lectin-like"/>
</dbReference>
<keyword evidence="3" id="KW-1185">Reference proteome</keyword>
<protein>
    <recommendedName>
        <fullName evidence="1">C-type lectin domain-containing protein</fullName>
    </recommendedName>
</protein>
<dbReference type="PANTHER" id="PTHR45784:SF3">
    <property type="entry name" value="C-TYPE LECTIN DOMAIN FAMILY 4 MEMBER K-LIKE-RELATED"/>
    <property type="match status" value="1"/>
</dbReference>